<dbReference type="PANTHER" id="PTHR11012">
    <property type="entry name" value="PROTEIN KINASE-LIKE DOMAIN-CONTAINING"/>
    <property type="match status" value="1"/>
</dbReference>
<sequence>MLDSYFEEKTKAFAKATQLGTPQVIQSLWSGYGEILRTPLPDGIFPSIIVKHIDLSPSPQHPRGWNSGFSHQRKLKSYEIEARWYSQWSEQCPAGARIPKFLGFAHTEHAYIIVMEDLDAQGFPIRKSEVERKDLYNCIKWLAQFHGNFINQKPEGLWENGCYWHLDTRPEELEKMANSPLKTFAKAIDEKLKNTSHPTLLHGDAKLANFCFGEDGSKVAVVDFQYIGGGCGMKDLAYFLSSCLDENELFNSEKPILDFYFKELRNGISSKDIDLNKLEKEWRELYPYAWADFVRFLEGWSPGHWKLNNYAKEKTDRVITELQNT</sequence>
<dbReference type="Proteomes" id="UP001348817">
    <property type="component" value="Plasmid pFA4"/>
</dbReference>
<gene>
    <name evidence="2" type="ORF">FUAX_47730</name>
</gene>
<evidence type="ECO:0000313" key="2">
    <source>
        <dbReference type="EMBL" id="BDD12341.1"/>
    </source>
</evidence>
<keyword evidence="3" id="KW-1185">Reference proteome</keyword>
<dbReference type="SMART" id="SM00587">
    <property type="entry name" value="CHK"/>
    <property type="match status" value="1"/>
</dbReference>
<proteinExistence type="predicted"/>
<evidence type="ECO:0000259" key="1">
    <source>
        <dbReference type="SMART" id="SM00587"/>
    </source>
</evidence>
<dbReference type="EMBL" id="AP025318">
    <property type="protein sequence ID" value="BDD12341.1"/>
    <property type="molecule type" value="Genomic_DNA"/>
</dbReference>
<accession>A0AAU9DGU4</accession>
<dbReference type="Pfam" id="PF02958">
    <property type="entry name" value="EcKL"/>
    <property type="match status" value="1"/>
</dbReference>
<dbReference type="AlphaFoldDB" id="A0AAU9DGU4"/>
<geneLocation type="plasmid" evidence="2 3">
    <name>pFA4</name>
</geneLocation>
<dbReference type="PANTHER" id="PTHR11012:SF30">
    <property type="entry name" value="PROTEIN KINASE-LIKE DOMAIN-CONTAINING"/>
    <property type="match status" value="1"/>
</dbReference>
<dbReference type="InterPro" id="IPR015897">
    <property type="entry name" value="CHK_kinase-like"/>
</dbReference>
<evidence type="ECO:0000313" key="3">
    <source>
        <dbReference type="Proteomes" id="UP001348817"/>
    </source>
</evidence>
<dbReference type="RefSeq" id="WP_338395693.1">
    <property type="nucleotide sequence ID" value="NZ_AP025318.1"/>
</dbReference>
<dbReference type="InterPro" id="IPR004119">
    <property type="entry name" value="EcKL"/>
</dbReference>
<dbReference type="Gene3D" id="3.90.1200.10">
    <property type="match status" value="1"/>
</dbReference>
<protein>
    <submittedName>
        <fullName evidence="2">Phosphotransferase</fullName>
    </submittedName>
</protein>
<keyword evidence="2" id="KW-0614">Plasmid</keyword>
<dbReference type="SUPFAM" id="SSF56112">
    <property type="entry name" value="Protein kinase-like (PK-like)"/>
    <property type="match status" value="1"/>
</dbReference>
<feature type="domain" description="CHK kinase-like" evidence="1">
    <location>
        <begin position="113"/>
        <end position="270"/>
    </location>
</feature>
<dbReference type="KEGG" id="fax:FUAX_47730"/>
<dbReference type="InterPro" id="IPR011009">
    <property type="entry name" value="Kinase-like_dom_sf"/>
</dbReference>
<name>A0AAU9DGU4_9BACT</name>
<reference evidence="2 3" key="1">
    <citation type="submission" date="2021-12" db="EMBL/GenBank/DDBJ databases">
        <title>Genome sequencing of bacteria with rrn-lacking chromosome and rrn-plasmid.</title>
        <authorList>
            <person name="Anda M."/>
            <person name="Iwasaki W."/>
        </authorList>
    </citation>
    <scope>NUCLEOTIDE SEQUENCE [LARGE SCALE GENOMIC DNA]</scope>
    <source>
        <strain evidence="2 3">DSM 100852</strain>
        <plasmid evidence="2 3">pFA4</plasmid>
    </source>
</reference>
<organism evidence="2 3">
    <name type="scientific">Fulvitalea axinellae</name>
    <dbReference type="NCBI Taxonomy" id="1182444"/>
    <lineage>
        <taxon>Bacteria</taxon>
        <taxon>Pseudomonadati</taxon>
        <taxon>Bacteroidota</taxon>
        <taxon>Cytophagia</taxon>
        <taxon>Cytophagales</taxon>
        <taxon>Persicobacteraceae</taxon>
        <taxon>Fulvitalea</taxon>
    </lineage>
</organism>